<evidence type="ECO:0000313" key="2">
    <source>
        <dbReference type="Proteomes" id="UP001207654"/>
    </source>
</evidence>
<name>A0ABT4ACZ5_9BACT</name>
<accession>A0ABT4ACZ5</accession>
<reference evidence="1 2" key="1">
    <citation type="submission" date="2022-11" db="EMBL/GenBank/DDBJ databases">
        <title>Minimal conservation of predation-associated metabolite biosynthetic gene clusters underscores biosynthetic potential of Myxococcota including descriptions for ten novel species: Archangium lansinium sp. nov., Myxococcus landrumus sp. nov., Nannocystis bai.</title>
        <authorList>
            <person name="Ahearne A."/>
            <person name="Stevens C."/>
            <person name="Phillips K."/>
        </authorList>
    </citation>
    <scope>NUCLEOTIDE SEQUENCE [LARGE SCALE GENOMIC DNA]</scope>
    <source>
        <strain evidence="1 2">MIWBW</strain>
    </source>
</reference>
<proteinExistence type="predicted"/>
<dbReference type="RefSeq" id="WP_267538258.1">
    <property type="nucleotide sequence ID" value="NZ_JAPNKA010000001.1"/>
</dbReference>
<organism evidence="1 2">
    <name type="scientific">Archangium lansingense</name>
    <dbReference type="NCBI Taxonomy" id="2995310"/>
    <lineage>
        <taxon>Bacteria</taxon>
        <taxon>Pseudomonadati</taxon>
        <taxon>Myxococcota</taxon>
        <taxon>Myxococcia</taxon>
        <taxon>Myxococcales</taxon>
        <taxon>Cystobacterineae</taxon>
        <taxon>Archangiaceae</taxon>
        <taxon>Archangium</taxon>
    </lineage>
</organism>
<sequence>METPQQRLERETREVEQALRGLFAMQLDDGQLRQGVEQLGTRWAFPGLIALWGPGLYYRNRTVFRPFILARFPQVTFDTSGRPQSVFKGPSAELFEKWLQDVDRSGDVELFRRLYRLQLQDLSWAEGHKRWLADLQTRYGAASTRAQRQGVLNQFDLYFELDEPTAITLYTADSVVSRGFILEHLPGIRWIDFGRRSPWQKLSALARERGDEALAFDIYRRQVPEETWKRDVLALGDTLQEPGALVEALEQRHPAYWLRDAATPFLELARKRGRAVVPYLLRHIRNVRQPWGPFNRSFSQLVELAREREWLDLWSALMRTSAAPKTYNSEMLGLLQRSPLPEGEVRRRLLLLTGVGREANFPGLGLAQVQPLEDDTAVLLYERFPDLVRGPFLRHVSSGWSGTYPKLTARALALEDAPLVDFLASRVALQDLSYVYLKQPSPWTRVIEQLSAFYESLLQRSPDAFASRAANVLGKMPAFAIRDYGALVRSNRLARLFFERAHAHYAADARAIRDLLESPQIHVQALAFRVLARDDERARALAARNVDLLQATLLRPLHRKTRVMALGALRNAIRDEAAARQLAGHIRDAMDLPDRRYPKEVLLGLLADLLHRWPELRGPSEQPVVYGGAA</sequence>
<dbReference type="Proteomes" id="UP001207654">
    <property type="component" value="Unassembled WGS sequence"/>
</dbReference>
<keyword evidence="2" id="KW-1185">Reference proteome</keyword>
<comment type="caution">
    <text evidence="1">The sequence shown here is derived from an EMBL/GenBank/DDBJ whole genome shotgun (WGS) entry which is preliminary data.</text>
</comment>
<protein>
    <submittedName>
        <fullName evidence="1">Gliding motility protein</fullName>
    </submittedName>
</protein>
<dbReference type="EMBL" id="JAPNKA010000001">
    <property type="protein sequence ID" value="MCY1079543.1"/>
    <property type="molecule type" value="Genomic_DNA"/>
</dbReference>
<evidence type="ECO:0000313" key="1">
    <source>
        <dbReference type="EMBL" id="MCY1079543.1"/>
    </source>
</evidence>
<gene>
    <name evidence="1" type="ORF">OV287_34300</name>
</gene>